<reference evidence="1 2" key="1">
    <citation type="submission" date="2015-12" db="EMBL/GenBank/DDBJ databases">
        <title>Genome sequence of Thalassospira xiamenensis MCCC 1A03005.</title>
        <authorList>
            <person name="Lu L."/>
            <person name="Lai Q."/>
            <person name="Shao Z."/>
            <person name="Qian P."/>
        </authorList>
    </citation>
    <scope>NUCLEOTIDE SEQUENCE [LARGE SCALE GENOMIC DNA]</scope>
    <source>
        <strain evidence="1 2">MCCC 1A03005</strain>
    </source>
</reference>
<dbReference type="Proteomes" id="UP000076167">
    <property type="component" value="Unassembled WGS sequence"/>
</dbReference>
<keyword evidence="2" id="KW-1185">Reference proteome</keyword>
<organism evidence="1 2">
    <name type="scientific">Thalassospira xiamenensis</name>
    <dbReference type="NCBI Taxonomy" id="220697"/>
    <lineage>
        <taxon>Bacteria</taxon>
        <taxon>Pseudomonadati</taxon>
        <taxon>Pseudomonadota</taxon>
        <taxon>Alphaproteobacteria</taxon>
        <taxon>Rhodospirillales</taxon>
        <taxon>Thalassospiraceae</taxon>
        <taxon>Thalassospira</taxon>
    </lineage>
</organism>
<evidence type="ECO:0000313" key="2">
    <source>
        <dbReference type="Proteomes" id="UP000076167"/>
    </source>
</evidence>
<evidence type="ECO:0000313" key="1">
    <source>
        <dbReference type="EMBL" id="KZD06470.1"/>
    </source>
</evidence>
<proteinExistence type="predicted"/>
<protein>
    <submittedName>
        <fullName evidence="1">Uncharacterized protein</fullName>
    </submittedName>
</protein>
<accession>A0ABR5Y5G4</accession>
<name>A0ABR5Y5G4_9PROT</name>
<gene>
    <name evidence="1" type="ORF">AUP40_09215</name>
</gene>
<dbReference type="EMBL" id="LPXL01000004">
    <property type="protein sequence ID" value="KZD06470.1"/>
    <property type="molecule type" value="Genomic_DNA"/>
</dbReference>
<sequence length="63" mass="6714">MGAVPRHAATALAALGHPESASVTDKNQLRACVPHSTNFKKLAWAERGFFESFVNPAIFGAFA</sequence>
<comment type="caution">
    <text evidence="1">The sequence shown here is derived from an EMBL/GenBank/DDBJ whole genome shotgun (WGS) entry which is preliminary data.</text>
</comment>